<dbReference type="KEGG" id="baj:BCTU_038"/>
<dbReference type="NCBIfam" id="NF005932">
    <property type="entry name" value="PRK07956.1"/>
    <property type="match status" value="1"/>
</dbReference>
<dbReference type="InterPro" id="IPR001679">
    <property type="entry name" value="DNA_ligase"/>
</dbReference>
<feature type="active site" description="N6-AMP-lysine intermediate" evidence="11">
    <location>
        <position position="122"/>
    </location>
</feature>
<dbReference type="GO" id="GO:0046872">
    <property type="term" value="F:metal ion binding"/>
    <property type="evidence" value="ECO:0007669"/>
    <property type="project" value="UniProtKB-KW"/>
</dbReference>
<dbReference type="SUPFAM" id="SSF56091">
    <property type="entry name" value="DNA ligase/mRNA capping enzyme, catalytic domain"/>
    <property type="match status" value="1"/>
</dbReference>
<keyword evidence="7 11" id="KW-0460">Magnesium</keyword>
<evidence type="ECO:0000259" key="13">
    <source>
        <dbReference type="PROSITE" id="PS50172"/>
    </source>
</evidence>
<dbReference type="SUPFAM" id="SSF50249">
    <property type="entry name" value="Nucleic acid-binding proteins"/>
    <property type="match status" value="1"/>
</dbReference>
<dbReference type="PIRSF" id="PIRSF001604">
    <property type="entry name" value="LigA"/>
    <property type="match status" value="1"/>
</dbReference>
<evidence type="ECO:0000256" key="2">
    <source>
        <dbReference type="ARBA" id="ARBA00022598"/>
    </source>
</evidence>
<comment type="function">
    <text evidence="1 11">DNA ligase that catalyzes the formation of phosphodiester linkages between 5'-phosphoryl and 3'-hydroxyl groups in double-stranded DNA using NAD as a coenzyme and as the energy source for the reaction. It is essential for DNA replication and repair of damaged DNA.</text>
</comment>
<name>F7WYY3_9GAMM</name>
<dbReference type="GO" id="GO:0006260">
    <property type="term" value="P:DNA replication"/>
    <property type="evidence" value="ECO:0007669"/>
    <property type="project" value="UniProtKB-KW"/>
</dbReference>
<dbReference type="SUPFAM" id="SSF52113">
    <property type="entry name" value="BRCT domain"/>
    <property type="match status" value="1"/>
</dbReference>
<evidence type="ECO:0000256" key="1">
    <source>
        <dbReference type="ARBA" id="ARBA00004067"/>
    </source>
</evidence>
<feature type="binding site" evidence="11">
    <location>
        <position position="180"/>
    </location>
    <ligand>
        <name>NAD(+)</name>
        <dbReference type="ChEBI" id="CHEBI:57540"/>
    </ligand>
</feature>
<dbReference type="InterPro" id="IPR018239">
    <property type="entry name" value="DNA_ligase_AS"/>
</dbReference>
<evidence type="ECO:0000256" key="5">
    <source>
        <dbReference type="ARBA" id="ARBA00022763"/>
    </source>
</evidence>
<dbReference type="Gene3D" id="2.40.50.140">
    <property type="entry name" value="Nucleic acid-binding proteins"/>
    <property type="match status" value="1"/>
</dbReference>
<feature type="binding site" evidence="11">
    <location>
        <begin position="36"/>
        <end position="40"/>
    </location>
    <ligand>
        <name>NAD(+)</name>
        <dbReference type="ChEBI" id="CHEBI:57540"/>
    </ligand>
</feature>
<evidence type="ECO:0000256" key="12">
    <source>
        <dbReference type="RuleBase" id="RU000618"/>
    </source>
</evidence>
<dbReference type="Gene3D" id="1.10.150.20">
    <property type="entry name" value="5' to 3' exonuclease, C-terminal subdomain"/>
    <property type="match status" value="2"/>
</dbReference>
<evidence type="ECO:0000256" key="9">
    <source>
        <dbReference type="ARBA" id="ARBA00023204"/>
    </source>
</evidence>
<protein>
    <recommendedName>
        <fullName evidence="11 12">DNA ligase</fullName>
        <ecNumber evidence="11 12">6.5.1.2</ecNumber>
    </recommendedName>
    <alternativeName>
        <fullName evidence="11">Polydeoxyribonucleotide synthase [NAD(+)]</fullName>
    </alternativeName>
</protein>
<dbReference type="Pfam" id="PF12826">
    <property type="entry name" value="HHH_2"/>
    <property type="match status" value="1"/>
</dbReference>
<evidence type="ECO:0000313" key="15">
    <source>
        <dbReference type="Proteomes" id="UP000006811"/>
    </source>
</evidence>
<sequence>MVYLMNLMINEILYLYQQLKFHNYLYYTLDSPVLTDLQYDNLYKKTLELERQYGNDETKKISKIVFNKIGGENLNFFSKCKHNIPMLSLNSTDKIEDIIYFDSKNKKILNIQTDIMYFCDLKFDGLAINLLYREGILISASTRGDGRTGENVTNNILMIPSIPKKLFGDNIPKIIEIRGEVFMKKSDFLLLNQKHFINNKKLFSNPRNAAAGSLRQLDPLITQKRNLMFFVYGYGFCSGFNQCNSHYQRLMYIKNWGFPLHNKILLSSNVNNILRFYKKIYLNRHDLDFDIDGIVIKVNLVSLQEKLGFLEKAPRWAIAIKFFSVDVETQVLNVTFHIGRTGIITPVAHFFPIVISGVTISKATLHNMNIINKINLKIGDYVTVYRAGDVIPKIRKVLVKKRKIKKIHEIIFPTQCMSCNTNLVQLSYLGSLFCPSGFICAAQNLKRLIHFTSKQALNINGLGKNIIEKLMHKGLVTNPVDFFFLKPSCLCQIPGINIILSKKIVFNIEKSKTITLEKFIYSLGILYVGLSISRRIADHFCCINYFLSSNYSSLCKIKGIGKNISHSISVFLKNNDNKKILLKLKNIMKISSKIVDLRNVDINYQWIQGKIFVFSGLFLLIKRNHLKLLIEKFNGIIQLHITKNVNFLVIGKNSGKKLEISNRFKIKIIREEEMIHLLNIKI</sequence>
<dbReference type="Gene3D" id="3.40.50.10190">
    <property type="entry name" value="BRCT domain"/>
    <property type="match status" value="1"/>
</dbReference>
<dbReference type="eggNOG" id="COG0272">
    <property type="taxonomic scope" value="Bacteria"/>
</dbReference>
<feature type="binding site" evidence="11">
    <location>
        <position position="434"/>
    </location>
    <ligand>
        <name>Zn(2+)</name>
        <dbReference type="ChEBI" id="CHEBI:29105"/>
    </ligand>
</feature>
<gene>
    <name evidence="14" type="primary">lig</name>
    <name evidence="11" type="synonym">ligA</name>
    <name evidence="14" type="ORF">BCTU_038</name>
</gene>
<feature type="binding site" evidence="11">
    <location>
        <position position="120"/>
    </location>
    <ligand>
        <name>NAD(+)</name>
        <dbReference type="ChEBI" id="CHEBI:57540"/>
    </ligand>
</feature>
<dbReference type="InterPro" id="IPR013839">
    <property type="entry name" value="DNAligase_adenylation"/>
</dbReference>
<dbReference type="HAMAP" id="MF_01588">
    <property type="entry name" value="DNA_ligase_A"/>
    <property type="match status" value="1"/>
</dbReference>
<dbReference type="PROSITE" id="PS01056">
    <property type="entry name" value="DNA_LIGASE_N2"/>
    <property type="match status" value="1"/>
</dbReference>
<dbReference type="SMART" id="SM00532">
    <property type="entry name" value="LIGANc"/>
    <property type="match status" value="1"/>
</dbReference>
<feature type="binding site" evidence="11">
    <location>
        <begin position="88"/>
        <end position="89"/>
    </location>
    <ligand>
        <name>NAD(+)</name>
        <dbReference type="ChEBI" id="CHEBI:57540"/>
    </ligand>
</feature>
<dbReference type="PROSITE" id="PS50172">
    <property type="entry name" value="BRCT"/>
    <property type="match status" value="1"/>
</dbReference>
<proteinExistence type="inferred from homology"/>
<dbReference type="EMBL" id="CP001817">
    <property type="protein sequence ID" value="AEH39633.1"/>
    <property type="molecule type" value="Genomic_DNA"/>
</dbReference>
<dbReference type="Gene3D" id="1.10.287.610">
    <property type="entry name" value="Helix hairpin bin"/>
    <property type="match status" value="1"/>
</dbReference>
<dbReference type="NCBIfam" id="TIGR00575">
    <property type="entry name" value="dnlj"/>
    <property type="match status" value="1"/>
</dbReference>
<evidence type="ECO:0000256" key="8">
    <source>
        <dbReference type="ARBA" id="ARBA00023027"/>
    </source>
</evidence>
<dbReference type="Pfam" id="PF03120">
    <property type="entry name" value="OB_DNA_ligase"/>
    <property type="match status" value="1"/>
</dbReference>
<dbReference type="Pfam" id="PF01653">
    <property type="entry name" value="DNA_ligase_aden"/>
    <property type="match status" value="1"/>
</dbReference>
<keyword evidence="11" id="KW-0464">Manganese</keyword>
<dbReference type="InterPro" id="IPR004150">
    <property type="entry name" value="NAD_DNA_ligase_OB"/>
</dbReference>
<evidence type="ECO:0000256" key="3">
    <source>
        <dbReference type="ARBA" id="ARBA00022705"/>
    </source>
</evidence>
<dbReference type="PROSITE" id="PS01055">
    <property type="entry name" value="DNA_LIGASE_N1"/>
    <property type="match status" value="1"/>
</dbReference>
<reference evidence="14 15" key="1">
    <citation type="journal article" date="2011" name="Appl. Environ. Microbiol.">
        <title>The genome of Buchnera aphidicola from the aphid Cinara tujafilina provides new clues about the evolutionary history of metabolic losses in bacterial endosymbionts.</title>
        <authorList>
            <person name="Lamelas A."/>
            <person name="Gosalbes M.J."/>
            <person name="Moya A."/>
            <person name="Latorre A."/>
        </authorList>
    </citation>
    <scope>NUCLEOTIDE SEQUENCE [LARGE SCALE GENOMIC DNA]</scope>
    <source>
        <strain evidence="15">Cinara tujafilina</strain>
    </source>
</reference>
<organism evidence="14 15">
    <name type="scientific">Buchnera aphidicola</name>
    <name type="common">Cinara tujafilina</name>
    <dbReference type="NCBI Taxonomy" id="261317"/>
    <lineage>
        <taxon>Bacteria</taxon>
        <taxon>Pseudomonadati</taxon>
        <taxon>Pseudomonadota</taxon>
        <taxon>Gammaproteobacteria</taxon>
        <taxon>Enterobacterales</taxon>
        <taxon>Erwiniaceae</taxon>
        <taxon>Buchnera</taxon>
    </lineage>
</organism>
<evidence type="ECO:0000256" key="11">
    <source>
        <dbReference type="HAMAP-Rule" id="MF_01588"/>
    </source>
</evidence>
<dbReference type="InterPro" id="IPR013840">
    <property type="entry name" value="DNAligase_N"/>
</dbReference>
<evidence type="ECO:0000313" key="14">
    <source>
        <dbReference type="EMBL" id="AEH39633.1"/>
    </source>
</evidence>
<accession>F7WYY3</accession>
<feature type="domain" description="BRCT" evidence="13">
    <location>
        <begin position="609"/>
        <end position="682"/>
    </location>
</feature>
<feature type="binding site" evidence="11">
    <location>
        <position position="440"/>
    </location>
    <ligand>
        <name>Zn(2+)</name>
        <dbReference type="ChEBI" id="CHEBI:29105"/>
    </ligand>
</feature>
<feature type="binding site" evidence="11">
    <location>
        <position position="419"/>
    </location>
    <ligand>
        <name>Zn(2+)</name>
        <dbReference type="ChEBI" id="CHEBI:29105"/>
    </ligand>
</feature>
<comment type="catalytic activity">
    <reaction evidence="10 11 12">
        <text>NAD(+) + (deoxyribonucleotide)n-3'-hydroxyl + 5'-phospho-(deoxyribonucleotide)m = (deoxyribonucleotide)n+m + AMP + beta-nicotinamide D-nucleotide.</text>
        <dbReference type="EC" id="6.5.1.2"/>
    </reaction>
</comment>
<keyword evidence="4 11" id="KW-0479">Metal-binding</keyword>
<dbReference type="FunFam" id="3.30.470.30:FF:000001">
    <property type="entry name" value="DNA ligase"/>
    <property type="match status" value="1"/>
</dbReference>
<feature type="binding site" evidence="11">
    <location>
        <position position="297"/>
    </location>
    <ligand>
        <name>NAD(+)</name>
        <dbReference type="ChEBI" id="CHEBI:57540"/>
    </ligand>
</feature>
<dbReference type="SUPFAM" id="SSF47781">
    <property type="entry name" value="RuvA domain 2-like"/>
    <property type="match status" value="1"/>
</dbReference>
<dbReference type="Gene3D" id="3.30.470.30">
    <property type="entry name" value="DNA ligase/mRNA capping enzyme"/>
    <property type="match status" value="1"/>
</dbReference>
<keyword evidence="5 11" id="KW-0227">DNA damage</keyword>
<dbReference type="HOGENOM" id="CLU_007764_2_1_6"/>
<dbReference type="STRING" id="261317.BCTU_038"/>
<dbReference type="InterPro" id="IPR010994">
    <property type="entry name" value="RuvA_2-like"/>
</dbReference>
<dbReference type="CDD" id="cd00114">
    <property type="entry name" value="LIGANc"/>
    <property type="match status" value="1"/>
</dbReference>
<keyword evidence="2 11" id="KW-0436">Ligase</keyword>
<dbReference type="GO" id="GO:0006281">
    <property type="term" value="P:DNA repair"/>
    <property type="evidence" value="ECO:0007669"/>
    <property type="project" value="UniProtKB-KW"/>
</dbReference>
<dbReference type="InterPro" id="IPR001357">
    <property type="entry name" value="BRCT_dom"/>
</dbReference>
<evidence type="ECO:0000256" key="7">
    <source>
        <dbReference type="ARBA" id="ARBA00022842"/>
    </source>
</evidence>
<comment type="cofactor">
    <cofactor evidence="11">
        <name>Mg(2+)</name>
        <dbReference type="ChEBI" id="CHEBI:18420"/>
    </cofactor>
    <cofactor evidence="11">
        <name>Mn(2+)</name>
        <dbReference type="ChEBI" id="CHEBI:29035"/>
    </cofactor>
</comment>
<feature type="binding site" evidence="11">
    <location>
        <position position="143"/>
    </location>
    <ligand>
        <name>NAD(+)</name>
        <dbReference type="ChEBI" id="CHEBI:57540"/>
    </ligand>
</feature>
<evidence type="ECO:0000256" key="4">
    <source>
        <dbReference type="ARBA" id="ARBA00022723"/>
    </source>
</evidence>
<comment type="similarity">
    <text evidence="11">Belongs to the NAD-dependent DNA ligase family. LigA subfamily.</text>
</comment>
<evidence type="ECO:0000256" key="6">
    <source>
        <dbReference type="ARBA" id="ARBA00022833"/>
    </source>
</evidence>
<feature type="binding site" evidence="11">
    <location>
        <position position="416"/>
    </location>
    <ligand>
        <name>Zn(2+)</name>
        <dbReference type="ChEBI" id="CHEBI:29105"/>
    </ligand>
</feature>
<dbReference type="InterPro" id="IPR036420">
    <property type="entry name" value="BRCT_dom_sf"/>
</dbReference>
<dbReference type="Proteomes" id="UP000006811">
    <property type="component" value="Chromosome"/>
</dbReference>
<dbReference type="InterPro" id="IPR033136">
    <property type="entry name" value="DNA_ligase_CS"/>
</dbReference>
<keyword evidence="9 11" id="KW-0234">DNA repair</keyword>
<dbReference type="GO" id="GO:0003911">
    <property type="term" value="F:DNA ligase (NAD+) activity"/>
    <property type="evidence" value="ECO:0007669"/>
    <property type="project" value="UniProtKB-UniRule"/>
</dbReference>
<keyword evidence="3 11" id="KW-0235">DNA replication</keyword>
<evidence type="ECO:0000256" key="10">
    <source>
        <dbReference type="ARBA" id="ARBA00034005"/>
    </source>
</evidence>
<dbReference type="EC" id="6.5.1.2" evidence="11 12"/>
<keyword evidence="6 11" id="KW-0862">Zinc</keyword>
<keyword evidence="8 11" id="KW-0520">NAD</keyword>
<keyword evidence="15" id="KW-1185">Reference proteome</keyword>
<feature type="binding site" evidence="11">
    <location>
        <position position="321"/>
    </location>
    <ligand>
        <name>NAD(+)</name>
        <dbReference type="ChEBI" id="CHEBI:57540"/>
    </ligand>
</feature>
<dbReference type="CDD" id="cd17748">
    <property type="entry name" value="BRCT_DNA_ligase_like"/>
    <property type="match status" value="1"/>
</dbReference>
<dbReference type="InterPro" id="IPR012340">
    <property type="entry name" value="NA-bd_OB-fold"/>
</dbReference>
<dbReference type="InterPro" id="IPR041663">
    <property type="entry name" value="DisA/LigA_HHH"/>
</dbReference>
<dbReference type="AlphaFoldDB" id="F7WYY3"/>
<dbReference type="Pfam" id="PF00533">
    <property type="entry name" value="BRCT"/>
    <property type="match status" value="1"/>
</dbReference>